<reference evidence="1" key="1">
    <citation type="submission" date="2021-01" db="EMBL/GenBank/DDBJ databases">
        <authorList>
            <consortium name="Genoscope - CEA"/>
            <person name="William W."/>
        </authorList>
    </citation>
    <scope>NUCLEOTIDE SEQUENCE</scope>
</reference>
<keyword evidence="2" id="KW-1185">Reference proteome</keyword>
<dbReference type="EMBL" id="CAJJDN010000078">
    <property type="protein sequence ID" value="CAD8102808.1"/>
    <property type="molecule type" value="Genomic_DNA"/>
</dbReference>
<evidence type="ECO:0000313" key="1">
    <source>
        <dbReference type="EMBL" id="CAD8102808.1"/>
    </source>
</evidence>
<accession>A0A8S1PJR6</accession>
<sequence length="108" mass="12540">MPDLVNKLVILEFPSASLYFLQSYWANQKFEVVFSSSNYWANSGNSMGKSLEQLSRSISNKVQSFSWLKSVTPQFGLRYLFQFEKALIIQNLKIIIQIICIFIYQQIA</sequence>
<dbReference type="Proteomes" id="UP000692954">
    <property type="component" value="Unassembled WGS sequence"/>
</dbReference>
<comment type="caution">
    <text evidence="1">The sequence shown here is derived from an EMBL/GenBank/DDBJ whole genome shotgun (WGS) entry which is preliminary data.</text>
</comment>
<evidence type="ECO:0000313" key="2">
    <source>
        <dbReference type="Proteomes" id="UP000692954"/>
    </source>
</evidence>
<name>A0A8S1PJR6_9CILI</name>
<dbReference type="AlphaFoldDB" id="A0A8S1PJR6"/>
<gene>
    <name evidence="1" type="ORF">PSON_ATCC_30995.1.T0780210</name>
</gene>
<organism evidence="1 2">
    <name type="scientific">Paramecium sonneborni</name>
    <dbReference type="NCBI Taxonomy" id="65129"/>
    <lineage>
        <taxon>Eukaryota</taxon>
        <taxon>Sar</taxon>
        <taxon>Alveolata</taxon>
        <taxon>Ciliophora</taxon>
        <taxon>Intramacronucleata</taxon>
        <taxon>Oligohymenophorea</taxon>
        <taxon>Peniculida</taxon>
        <taxon>Parameciidae</taxon>
        <taxon>Paramecium</taxon>
    </lineage>
</organism>
<proteinExistence type="predicted"/>
<protein>
    <submittedName>
        <fullName evidence="1">Uncharacterized protein</fullName>
    </submittedName>
</protein>